<feature type="region of interest" description="Disordered" evidence="1">
    <location>
        <begin position="1"/>
        <end position="23"/>
    </location>
</feature>
<name>A0A5P8VXX2_9NOSO</name>
<dbReference type="EMBL" id="CP045226">
    <property type="protein sequence ID" value="QFS45234.1"/>
    <property type="molecule type" value="Genomic_DNA"/>
</dbReference>
<evidence type="ECO:0000313" key="2">
    <source>
        <dbReference type="EMBL" id="QFS45234.1"/>
    </source>
</evidence>
<reference evidence="2 3" key="1">
    <citation type="submission" date="2019-10" db="EMBL/GenBank/DDBJ databases">
        <title>Genomic and transcriptomic insights into the perfect genentic adaptation of a filamentous nitrogen-fixing cyanobacterium to rice fields.</title>
        <authorList>
            <person name="Chen Z."/>
        </authorList>
    </citation>
    <scope>NUCLEOTIDE SEQUENCE [LARGE SCALE GENOMIC DNA]</scope>
    <source>
        <strain evidence="2">CCNUC1</strain>
    </source>
</reference>
<dbReference type="Proteomes" id="UP000326678">
    <property type="component" value="Chromosome Gxm1"/>
</dbReference>
<dbReference type="KEGG" id="nsh:GXM_02711"/>
<gene>
    <name evidence="2" type="ORF">GXM_02711</name>
</gene>
<evidence type="ECO:0000313" key="3">
    <source>
        <dbReference type="Proteomes" id="UP000326678"/>
    </source>
</evidence>
<evidence type="ECO:0000256" key="1">
    <source>
        <dbReference type="SAM" id="MobiDB-lite"/>
    </source>
</evidence>
<proteinExistence type="predicted"/>
<accession>A0A5P8VXX2</accession>
<sequence>MIGQVGIPSLRDATRTASLRASGHPFSGRRYANGFAQGKW</sequence>
<organism evidence="2 3">
    <name type="scientific">Nostoc sphaeroides CCNUC1</name>
    <dbReference type="NCBI Taxonomy" id="2653204"/>
    <lineage>
        <taxon>Bacteria</taxon>
        <taxon>Bacillati</taxon>
        <taxon>Cyanobacteriota</taxon>
        <taxon>Cyanophyceae</taxon>
        <taxon>Nostocales</taxon>
        <taxon>Nostocaceae</taxon>
        <taxon>Nostoc</taxon>
    </lineage>
</organism>
<dbReference type="AlphaFoldDB" id="A0A5P8VXX2"/>
<protein>
    <submittedName>
        <fullName evidence="2">Uncharacterized protein</fullName>
    </submittedName>
</protein>
<keyword evidence="3" id="KW-1185">Reference proteome</keyword>